<reference evidence="1" key="2">
    <citation type="journal article" date="2015" name="Data Brief">
        <title>Shoot transcriptome of the giant reed, Arundo donax.</title>
        <authorList>
            <person name="Barrero R.A."/>
            <person name="Guerrero F.D."/>
            <person name="Moolhuijzen P."/>
            <person name="Goolsby J.A."/>
            <person name="Tidwell J."/>
            <person name="Bellgard S.E."/>
            <person name="Bellgard M.I."/>
        </authorList>
    </citation>
    <scope>NUCLEOTIDE SEQUENCE</scope>
    <source>
        <tissue evidence="1">Shoot tissue taken approximately 20 cm above the soil surface</tissue>
    </source>
</reference>
<reference evidence="1" key="1">
    <citation type="submission" date="2014-09" db="EMBL/GenBank/DDBJ databases">
        <authorList>
            <person name="Magalhaes I.L.F."/>
            <person name="Oliveira U."/>
            <person name="Santos F.R."/>
            <person name="Vidigal T.H.D.A."/>
            <person name="Brescovit A.D."/>
            <person name="Santos A.J."/>
        </authorList>
    </citation>
    <scope>NUCLEOTIDE SEQUENCE</scope>
    <source>
        <tissue evidence="1">Shoot tissue taken approximately 20 cm above the soil surface</tissue>
    </source>
</reference>
<name>A0A0A9ABY1_ARUDO</name>
<proteinExistence type="predicted"/>
<organism evidence="1">
    <name type="scientific">Arundo donax</name>
    <name type="common">Giant reed</name>
    <name type="synonym">Donax arundinaceus</name>
    <dbReference type="NCBI Taxonomy" id="35708"/>
    <lineage>
        <taxon>Eukaryota</taxon>
        <taxon>Viridiplantae</taxon>
        <taxon>Streptophyta</taxon>
        <taxon>Embryophyta</taxon>
        <taxon>Tracheophyta</taxon>
        <taxon>Spermatophyta</taxon>
        <taxon>Magnoliopsida</taxon>
        <taxon>Liliopsida</taxon>
        <taxon>Poales</taxon>
        <taxon>Poaceae</taxon>
        <taxon>PACMAD clade</taxon>
        <taxon>Arundinoideae</taxon>
        <taxon>Arundineae</taxon>
        <taxon>Arundo</taxon>
    </lineage>
</organism>
<accession>A0A0A9ABY1</accession>
<evidence type="ECO:0000313" key="1">
    <source>
        <dbReference type="EMBL" id="JAD49154.1"/>
    </source>
</evidence>
<dbReference type="EMBL" id="GBRH01248741">
    <property type="protein sequence ID" value="JAD49154.1"/>
    <property type="molecule type" value="Transcribed_RNA"/>
</dbReference>
<dbReference type="AlphaFoldDB" id="A0A0A9ABY1"/>
<protein>
    <submittedName>
        <fullName evidence="1">Uncharacterized protein</fullName>
    </submittedName>
</protein>
<sequence>MDIKTSDSFIARYLCKKRNTIGFPRHQAANVSMIQVFTTMHKLNVICPLFQFWEPINSQMVIITYCRQLKHWIIKKTIDLMIPYLGN</sequence>